<dbReference type="PANTHER" id="PTHR21519:SF1">
    <property type="entry name" value="PDZ DOMAIN-CONTAINING PROTEIN 8"/>
    <property type="match status" value="1"/>
</dbReference>
<dbReference type="PANTHER" id="PTHR21519">
    <property type="entry name" value="PDZ DOMAIN-CONTAINING PROTEIN 8"/>
    <property type="match status" value="1"/>
</dbReference>
<organism evidence="3">
    <name type="scientific">Enterobius vermicularis</name>
    <name type="common">Human pinworm</name>
    <dbReference type="NCBI Taxonomy" id="51028"/>
    <lineage>
        <taxon>Eukaryota</taxon>
        <taxon>Metazoa</taxon>
        <taxon>Ecdysozoa</taxon>
        <taxon>Nematoda</taxon>
        <taxon>Chromadorea</taxon>
        <taxon>Rhabditida</taxon>
        <taxon>Spirurina</taxon>
        <taxon>Oxyuridomorpha</taxon>
        <taxon>Oxyuroidea</taxon>
        <taxon>Oxyuridae</taxon>
        <taxon>Enterobius</taxon>
    </lineage>
</organism>
<accession>A0A0N4VD49</accession>
<reference evidence="3" key="1">
    <citation type="submission" date="2017-02" db="UniProtKB">
        <authorList>
            <consortium name="WormBaseParasite"/>
        </authorList>
    </citation>
    <scope>IDENTIFICATION</scope>
</reference>
<evidence type="ECO:0000313" key="2">
    <source>
        <dbReference type="Proteomes" id="UP000274131"/>
    </source>
</evidence>
<dbReference type="EMBL" id="UXUI01009209">
    <property type="protein sequence ID" value="VDD93252.1"/>
    <property type="molecule type" value="Genomic_DNA"/>
</dbReference>
<dbReference type="GO" id="GO:1990456">
    <property type="term" value="P:mitochondrion-endoplasmic reticulum membrane tethering"/>
    <property type="evidence" value="ECO:0007669"/>
    <property type="project" value="InterPro"/>
</dbReference>
<sequence>MIKNLIRRCLRLNQRIWRELSRKPNGTKLRQSSRRRRIAERVSEKVSSTWNRMGHKRAPSLPSVESKSIFIGTKNISVKEAGSDESNVERHAVLVEDYVTRYSFLICMPFYSVIPDVFAQLELSGDLCEMKYQPGNAYNEDMINAAKNTGKNIFADLDPDARKNKINEHIGKIKTIIDTTTSERLKLLKESNGLASEGNPEFTALDERLQALAVLMLHYCSALQKRKNCNEQEEPYTEAYDEFFEAVVSEKDTVGYSAHLGWLTFKYCFARGRVKVLMGGRENS</sequence>
<reference evidence="1 2" key="2">
    <citation type="submission" date="2018-10" db="EMBL/GenBank/DDBJ databases">
        <authorList>
            <consortium name="Pathogen Informatics"/>
        </authorList>
    </citation>
    <scope>NUCLEOTIDE SEQUENCE [LARGE SCALE GENOMIC DNA]</scope>
</reference>
<proteinExistence type="predicted"/>
<dbReference type="AlphaFoldDB" id="A0A0N4VD49"/>
<dbReference type="STRING" id="51028.A0A0N4VD49"/>
<evidence type="ECO:0000313" key="3">
    <source>
        <dbReference type="WBParaSite" id="EVEC_0000851901-mRNA-1"/>
    </source>
</evidence>
<dbReference type="OrthoDB" id="10004596at2759"/>
<evidence type="ECO:0000313" key="1">
    <source>
        <dbReference type="EMBL" id="VDD93252.1"/>
    </source>
</evidence>
<protein>
    <submittedName>
        <fullName evidence="1 3">Uncharacterized protein</fullName>
    </submittedName>
</protein>
<dbReference type="Proteomes" id="UP000274131">
    <property type="component" value="Unassembled WGS sequence"/>
</dbReference>
<dbReference type="WBParaSite" id="EVEC_0000851901-mRNA-1">
    <property type="protein sequence ID" value="EVEC_0000851901-mRNA-1"/>
    <property type="gene ID" value="EVEC_0000851901"/>
</dbReference>
<name>A0A0N4VD49_ENTVE</name>
<dbReference type="GO" id="GO:0044233">
    <property type="term" value="C:mitochondria-associated endoplasmic reticulum membrane contact site"/>
    <property type="evidence" value="ECO:0007669"/>
    <property type="project" value="InterPro"/>
</dbReference>
<dbReference type="InterPro" id="IPR039275">
    <property type="entry name" value="PDZD8"/>
</dbReference>
<gene>
    <name evidence="1" type="ORF">EVEC_LOCUS8003</name>
</gene>
<dbReference type="GO" id="GO:0005739">
    <property type="term" value="C:mitochondrion"/>
    <property type="evidence" value="ECO:0007669"/>
    <property type="project" value="GOC"/>
</dbReference>
<keyword evidence="2" id="KW-1185">Reference proteome</keyword>
<dbReference type="GO" id="GO:0051560">
    <property type="term" value="P:mitochondrial calcium ion homeostasis"/>
    <property type="evidence" value="ECO:0007669"/>
    <property type="project" value="InterPro"/>
</dbReference>